<dbReference type="AlphaFoldDB" id="A0A067S7N3"/>
<name>A0A067S7N3_GALM3</name>
<dbReference type="EMBL" id="KL142419">
    <property type="protein sequence ID" value="KDR66870.1"/>
    <property type="molecule type" value="Genomic_DNA"/>
</dbReference>
<sequence length="408" mass="46137">MPPIPTLPLEIVQEVVDILAQDGPDLSSIKACSVTCKTYLPLCRKHIFSSILLTGQIRPIHVSKPTLAAFIRVLSTTPEIAYYIRNLVYYPSMKDLDLPLLPETFMQIQNLESLSIHWPVRSQFQWNKNPLRLALLHLLHLPTLIRLEARGIRDFVIVDLMPCTNLKEFKFSRINFAKTENIFPSPLPSRPIRLRQLSAGEGSSAMVSKLYQTLRPDGKPILDFTSIASVSLMVEEDDELNASQEFLKRCRKLTHVQKFLDSSPLTWAGLSRVLHPSLQTLAHLHLKTMITDPSGTNDPLSGLVTELQEMRHQNCIEKITIQVSIQSGSDCNRGDDWGRLDEELARPGWLKLKSVLLSITFCMRKNSDLEIALRKLPETQFPRLSSSTSVLFDFSVINTAVLQGRFSS</sequence>
<evidence type="ECO:0000313" key="1">
    <source>
        <dbReference type="EMBL" id="KDR66870.1"/>
    </source>
</evidence>
<proteinExistence type="predicted"/>
<evidence type="ECO:0000313" key="2">
    <source>
        <dbReference type="Proteomes" id="UP000027222"/>
    </source>
</evidence>
<dbReference type="OrthoDB" id="2745898at2759"/>
<organism evidence="1 2">
    <name type="scientific">Galerina marginata (strain CBS 339.88)</name>
    <dbReference type="NCBI Taxonomy" id="685588"/>
    <lineage>
        <taxon>Eukaryota</taxon>
        <taxon>Fungi</taxon>
        <taxon>Dikarya</taxon>
        <taxon>Basidiomycota</taxon>
        <taxon>Agaricomycotina</taxon>
        <taxon>Agaricomycetes</taxon>
        <taxon>Agaricomycetidae</taxon>
        <taxon>Agaricales</taxon>
        <taxon>Agaricineae</taxon>
        <taxon>Strophariaceae</taxon>
        <taxon>Galerina</taxon>
    </lineage>
</organism>
<evidence type="ECO:0008006" key="3">
    <source>
        <dbReference type="Google" id="ProtNLM"/>
    </source>
</evidence>
<dbReference type="Proteomes" id="UP000027222">
    <property type="component" value="Unassembled WGS sequence"/>
</dbReference>
<protein>
    <recommendedName>
        <fullName evidence="3">F-box domain-containing protein</fullName>
    </recommendedName>
</protein>
<dbReference type="HOGENOM" id="CLU_035624_0_0_1"/>
<keyword evidence="2" id="KW-1185">Reference proteome</keyword>
<reference evidence="2" key="1">
    <citation type="journal article" date="2014" name="Proc. Natl. Acad. Sci. U.S.A.">
        <title>Extensive sampling of basidiomycete genomes demonstrates inadequacy of the white-rot/brown-rot paradigm for wood decay fungi.</title>
        <authorList>
            <person name="Riley R."/>
            <person name="Salamov A.A."/>
            <person name="Brown D.W."/>
            <person name="Nagy L.G."/>
            <person name="Floudas D."/>
            <person name="Held B.W."/>
            <person name="Levasseur A."/>
            <person name="Lombard V."/>
            <person name="Morin E."/>
            <person name="Otillar R."/>
            <person name="Lindquist E.A."/>
            <person name="Sun H."/>
            <person name="LaButti K.M."/>
            <person name="Schmutz J."/>
            <person name="Jabbour D."/>
            <person name="Luo H."/>
            <person name="Baker S.E."/>
            <person name="Pisabarro A.G."/>
            <person name="Walton J.D."/>
            <person name="Blanchette R.A."/>
            <person name="Henrissat B."/>
            <person name="Martin F."/>
            <person name="Cullen D."/>
            <person name="Hibbett D.S."/>
            <person name="Grigoriev I.V."/>
        </authorList>
    </citation>
    <scope>NUCLEOTIDE SEQUENCE [LARGE SCALE GENOMIC DNA]</scope>
    <source>
        <strain evidence="2">CBS 339.88</strain>
    </source>
</reference>
<accession>A0A067S7N3</accession>
<gene>
    <name evidence="1" type="ORF">GALMADRAFT_161831</name>
</gene>